<gene>
    <name evidence="2" type="ORF">BG57_13975</name>
    <name evidence="1" type="ORF">GCM10010985_57090</name>
</gene>
<proteinExistence type="predicted"/>
<dbReference type="Proteomes" id="UP000027439">
    <property type="component" value="Unassembled WGS sequence"/>
</dbReference>
<reference evidence="4" key="3">
    <citation type="journal article" date="2019" name="Int. J. Syst. Evol. Microbiol.">
        <title>The Global Catalogue of Microorganisms (GCM) 10K type strain sequencing project: providing services to taxonomists for standard genome sequencing and annotation.</title>
        <authorList>
            <consortium name="The Broad Institute Genomics Platform"/>
            <consortium name="The Broad Institute Genome Sequencing Center for Infectious Disease"/>
            <person name="Wu L."/>
            <person name="Ma J."/>
        </authorList>
    </citation>
    <scope>NUCLEOTIDE SEQUENCE [LARGE SCALE GENOMIC DNA]</scope>
    <source>
        <strain evidence="4">CGMCC 1.11013</strain>
    </source>
</reference>
<dbReference type="AlphaFoldDB" id="A0A069NRQ6"/>
<reference evidence="1" key="4">
    <citation type="submission" date="2024-05" db="EMBL/GenBank/DDBJ databases">
        <authorList>
            <person name="Sun Q."/>
            <person name="Zhou Y."/>
        </authorList>
    </citation>
    <scope>NUCLEOTIDE SEQUENCE</scope>
    <source>
        <strain evidence="1">CGMCC 1.11013</strain>
    </source>
</reference>
<organism evidence="2 3">
    <name type="scientific">Caballeronia grimmiae</name>
    <dbReference type="NCBI Taxonomy" id="1071679"/>
    <lineage>
        <taxon>Bacteria</taxon>
        <taxon>Pseudomonadati</taxon>
        <taxon>Pseudomonadota</taxon>
        <taxon>Betaproteobacteria</taxon>
        <taxon>Burkholderiales</taxon>
        <taxon>Burkholderiaceae</taxon>
        <taxon>Caballeronia</taxon>
    </lineage>
</organism>
<name>A0A069NRQ6_9BURK</name>
<evidence type="ECO:0000313" key="4">
    <source>
        <dbReference type="Proteomes" id="UP000597138"/>
    </source>
</evidence>
<sequence length="86" mass="9552">MPDRDVDNKLGARARIVEFVFLAVAYDITIGTTMADDRVCAPQLGGPLRLASRPSNPIWFVKAVTQEHFGVCKRMLTKKQHGSPIQ</sequence>
<comment type="caution">
    <text evidence="2">The sequence shown here is derived from an EMBL/GenBank/DDBJ whole genome shotgun (WGS) entry which is preliminary data.</text>
</comment>
<evidence type="ECO:0000313" key="2">
    <source>
        <dbReference type="EMBL" id="KDR31098.1"/>
    </source>
</evidence>
<dbReference type="EMBL" id="JFHE01000024">
    <property type="protein sequence ID" value="KDR31098.1"/>
    <property type="molecule type" value="Genomic_DNA"/>
</dbReference>
<dbReference type="Proteomes" id="UP000597138">
    <property type="component" value="Unassembled WGS sequence"/>
</dbReference>
<reference evidence="1" key="1">
    <citation type="journal article" date="2014" name="Int. J. Syst. Evol. Microbiol.">
        <title>Complete genome of a new Firmicutes species belonging to the dominant human colonic microbiota ('Ruminococcus bicirculans') reveals two chromosomes and a selective capacity to utilize plant glucans.</title>
        <authorList>
            <consortium name="NISC Comparative Sequencing Program"/>
            <person name="Wegmann U."/>
            <person name="Louis P."/>
            <person name="Goesmann A."/>
            <person name="Henrissat B."/>
            <person name="Duncan S.H."/>
            <person name="Flint H.J."/>
        </authorList>
    </citation>
    <scope>NUCLEOTIDE SEQUENCE</scope>
    <source>
        <strain evidence="1">CGMCC 1.11013</strain>
    </source>
</reference>
<evidence type="ECO:0000313" key="3">
    <source>
        <dbReference type="Proteomes" id="UP000027439"/>
    </source>
</evidence>
<protein>
    <submittedName>
        <fullName evidence="2">Uncharacterized protein</fullName>
    </submittedName>
</protein>
<evidence type="ECO:0000313" key="1">
    <source>
        <dbReference type="EMBL" id="GGD94996.1"/>
    </source>
</evidence>
<accession>A0A069NRQ6</accession>
<dbReference type="EMBL" id="BMEG01000014">
    <property type="protein sequence ID" value="GGD94996.1"/>
    <property type="molecule type" value="Genomic_DNA"/>
</dbReference>
<reference evidence="2 3" key="2">
    <citation type="submission" date="2014-03" db="EMBL/GenBank/DDBJ databases">
        <title>Draft Genome Sequences of Four Burkholderia Strains.</title>
        <authorList>
            <person name="Liu X.Y."/>
            <person name="Li C.X."/>
            <person name="Xu J.H."/>
        </authorList>
    </citation>
    <scope>NUCLEOTIDE SEQUENCE [LARGE SCALE GENOMIC DNA]</scope>
    <source>
        <strain evidence="2 3">R27</strain>
    </source>
</reference>
<keyword evidence="4" id="KW-1185">Reference proteome</keyword>